<evidence type="ECO:0000313" key="2">
    <source>
        <dbReference type="EMBL" id="KAF7700904.1"/>
    </source>
</evidence>
<evidence type="ECO:0000313" key="3">
    <source>
        <dbReference type="Proteomes" id="UP000606274"/>
    </source>
</evidence>
<dbReference type="AlphaFoldDB" id="A0A8T0B3H6"/>
<accession>A0A8T0B3H6</accession>
<dbReference type="Pfam" id="PF04749">
    <property type="entry name" value="PLAC8"/>
    <property type="match status" value="1"/>
</dbReference>
<dbReference type="OrthoDB" id="1045822at2759"/>
<dbReference type="Proteomes" id="UP000606274">
    <property type="component" value="Unassembled WGS sequence"/>
</dbReference>
<evidence type="ECO:0000256" key="1">
    <source>
        <dbReference type="ARBA" id="ARBA00009024"/>
    </source>
</evidence>
<dbReference type="NCBIfam" id="TIGR01571">
    <property type="entry name" value="A_thal_Cys_rich"/>
    <property type="match status" value="1"/>
</dbReference>
<dbReference type="InterPro" id="IPR006461">
    <property type="entry name" value="PLAC_motif_containing"/>
</dbReference>
<comment type="similarity">
    <text evidence="1">Belongs to the cornifelin family.</text>
</comment>
<comment type="caution">
    <text evidence="2">The sequence shown here is derived from an EMBL/GenBank/DDBJ whole genome shotgun (WGS) entry which is preliminary data.</text>
</comment>
<evidence type="ECO:0008006" key="4">
    <source>
        <dbReference type="Google" id="ProtNLM"/>
    </source>
</evidence>
<protein>
    <recommendedName>
        <fullName evidence="4">Cornifelin</fullName>
    </recommendedName>
</protein>
<reference evidence="2" key="1">
    <citation type="submission" date="2020-08" db="EMBL/GenBank/DDBJ databases">
        <title>Chromosome-level assembly of Southern catfish (Silurus meridionalis) provides insights into visual adaptation to the nocturnal and benthic lifestyles.</title>
        <authorList>
            <person name="Zhang Y."/>
            <person name="Wang D."/>
            <person name="Peng Z."/>
        </authorList>
    </citation>
    <scope>NUCLEOTIDE SEQUENCE</scope>
    <source>
        <strain evidence="2">SWU-2019-XX</strain>
        <tissue evidence="2">Muscle</tissue>
    </source>
</reference>
<organism evidence="2 3">
    <name type="scientific">Silurus meridionalis</name>
    <name type="common">Southern catfish</name>
    <name type="synonym">Silurus soldatovi meridionalis</name>
    <dbReference type="NCBI Taxonomy" id="175797"/>
    <lineage>
        <taxon>Eukaryota</taxon>
        <taxon>Metazoa</taxon>
        <taxon>Chordata</taxon>
        <taxon>Craniata</taxon>
        <taxon>Vertebrata</taxon>
        <taxon>Euteleostomi</taxon>
        <taxon>Actinopterygii</taxon>
        <taxon>Neopterygii</taxon>
        <taxon>Teleostei</taxon>
        <taxon>Ostariophysi</taxon>
        <taxon>Siluriformes</taxon>
        <taxon>Siluridae</taxon>
        <taxon>Silurus</taxon>
    </lineage>
</organism>
<keyword evidence="3" id="KW-1185">Reference proteome</keyword>
<name>A0A8T0B3H6_SILME</name>
<dbReference type="PANTHER" id="PTHR15907">
    <property type="entry name" value="DUF614 FAMILY PROTEIN-RELATED"/>
    <property type="match status" value="1"/>
</dbReference>
<sequence length="167" mass="18257">MATPALVIQQQPVAVPRVTAWNTGLCHCCQDMNSCCYAYWCFPCFMCSTSSKFGESLCLPLVDIFGPALMAATGVGLCVPPVTLSMRVALRYKYQIPGSLCEDILISCFCVCCSWTQMAREINHRKMTAAVMSTQPRVVQTVTATSTIPVMACAPKTVTMYDNLAQE</sequence>
<gene>
    <name evidence="2" type="ORF">HF521_002069</name>
</gene>
<dbReference type="EMBL" id="JABFDY010000011">
    <property type="protein sequence ID" value="KAF7700904.1"/>
    <property type="molecule type" value="Genomic_DNA"/>
</dbReference>
<proteinExistence type="inferred from homology"/>